<evidence type="ECO:0000313" key="1">
    <source>
        <dbReference type="EMBL" id="KIK81515.1"/>
    </source>
</evidence>
<dbReference type="AlphaFoldDB" id="A0A0D0DQC7"/>
<reference evidence="2" key="2">
    <citation type="submission" date="2015-01" db="EMBL/GenBank/DDBJ databases">
        <title>Evolutionary Origins and Diversification of the Mycorrhizal Mutualists.</title>
        <authorList>
            <consortium name="DOE Joint Genome Institute"/>
            <consortium name="Mycorrhizal Genomics Consortium"/>
            <person name="Kohler A."/>
            <person name="Kuo A."/>
            <person name="Nagy L.G."/>
            <person name="Floudas D."/>
            <person name="Copeland A."/>
            <person name="Barry K.W."/>
            <person name="Cichocki N."/>
            <person name="Veneault-Fourrey C."/>
            <person name="LaButti K."/>
            <person name="Lindquist E.A."/>
            <person name="Lipzen A."/>
            <person name="Lundell T."/>
            <person name="Morin E."/>
            <person name="Murat C."/>
            <person name="Riley R."/>
            <person name="Ohm R."/>
            <person name="Sun H."/>
            <person name="Tunlid A."/>
            <person name="Henrissat B."/>
            <person name="Grigoriev I.V."/>
            <person name="Hibbett D.S."/>
            <person name="Martin F."/>
        </authorList>
    </citation>
    <scope>NUCLEOTIDE SEQUENCE [LARGE SCALE GENOMIC DNA]</scope>
    <source>
        <strain evidence="2">Ve08.2h10</strain>
    </source>
</reference>
<keyword evidence="2" id="KW-1185">Reference proteome</keyword>
<organism evidence="1 2">
    <name type="scientific">Paxillus rubicundulus Ve08.2h10</name>
    <dbReference type="NCBI Taxonomy" id="930991"/>
    <lineage>
        <taxon>Eukaryota</taxon>
        <taxon>Fungi</taxon>
        <taxon>Dikarya</taxon>
        <taxon>Basidiomycota</taxon>
        <taxon>Agaricomycotina</taxon>
        <taxon>Agaricomycetes</taxon>
        <taxon>Agaricomycetidae</taxon>
        <taxon>Boletales</taxon>
        <taxon>Paxilineae</taxon>
        <taxon>Paxillaceae</taxon>
        <taxon>Paxillus</taxon>
    </lineage>
</organism>
<proteinExistence type="predicted"/>
<dbReference type="Proteomes" id="UP000054538">
    <property type="component" value="Unassembled WGS sequence"/>
</dbReference>
<protein>
    <submittedName>
        <fullName evidence="1">Uncharacterized protein</fullName>
    </submittedName>
</protein>
<reference evidence="1 2" key="1">
    <citation type="submission" date="2014-04" db="EMBL/GenBank/DDBJ databases">
        <authorList>
            <consortium name="DOE Joint Genome Institute"/>
            <person name="Kuo A."/>
            <person name="Kohler A."/>
            <person name="Jargeat P."/>
            <person name="Nagy L.G."/>
            <person name="Floudas D."/>
            <person name="Copeland A."/>
            <person name="Barry K.W."/>
            <person name="Cichocki N."/>
            <person name="Veneault-Fourrey C."/>
            <person name="LaButti K."/>
            <person name="Lindquist E.A."/>
            <person name="Lipzen A."/>
            <person name="Lundell T."/>
            <person name="Morin E."/>
            <person name="Murat C."/>
            <person name="Sun H."/>
            <person name="Tunlid A."/>
            <person name="Henrissat B."/>
            <person name="Grigoriev I.V."/>
            <person name="Hibbett D.S."/>
            <person name="Martin F."/>
            <person name="Nordberg H.P."/>
            <person name="Cantor M.N."/>
            <person name="Hua S.X."/>
        </authorList>
    </citation>
    <scope>NUCLEOTIDE SEQUENCE [LARGE SCALE GENOMIC DNA]</scope>
    <source>
        <strain evidence="1 2">Ve08.2h10</strain>
    </source>
</reference>
<gene>
    <name evidence="1" type="ORF">PAXRUDRAFT_832797</name>
</gene>
<dbReference type="EMBL" id="KN825785">
    <property type="protein sequence ID" value="KIK81515.1"/>
    <property type="molecule type" value="Genomic_DNA"/>
</dbReference>
<name>A0A0D0DQC7_9AGAM</name>
<dbReference type="InParanoid" id="A0A0D0DQC7"/>
<accession>A0A0D0DQC7</accession>
<sequence length="113" mass="12973">MSPRVVAWAESGNTGTTISTQQGLVQFYCLTHRLLIDLYWPEKVSRVGLDNNLTVSGSWFSKYEQAPARSLKRTKRTREVEVTGKDDCGFQVRLIRVTLHRTRFILVLQGIKF</sequence>
<dbReference type="HOGENOM" id="CLU_2134335_0_0_1"/>
<evidence type="ECO:0000313" key="2">
    <source>
        <dbReference type="Proteomes" id="UP000054538"/>
    </source>
</evidence>